<keyword evidence="13" id="KW-0407">Ion channel</keyword>
<evidence type="ECO:0000256" key="6">
    <source>
        <dbReference type="ARBA" id="ARBA00022737"/>
    </source>
</evidence>
<reference evidence="18" key="1">
    <citation type="journal article" date="2004" name="Nature">
        <title>Genome duplication in the teleost fish Tetraodon nigroviridis reveals the early vertebrate proto-karyotype.</title>
        <authorList>
            <person name="Jaillon O."/>
            <person name="Aury J.-M."/>
            <person name="Brunet F."/>
            <person name="Petit J.-L."/>
            <person name="Stange-Thomann N."/>
            <person name="Mauceli E."/>
            <person name="Bouneau L."/>
            <person name="Fischer C."/>
            <person name="Ozouf-Costaz C."/>
            <person name="Bernot A."/>
            <person name="Nicaud S."/>
            <person name="Jaffe D."/>
            <person name="Fisher S."/>
            <person name="Lutfalla G."/>
            <person name="Dossat C."/>
            <person name="Segurens B."/>
            <person name="Dasilva C."/>
            <person name="Salanoubat M."/>
            <person name="Levy M."/>
            <person name="Boudet N."/>
            <person name="Castellano S."/>
            <person name="Anthouard V."/>
            <person name="Jubin C."/>
            <person name="Castelli V."/>
            <person name="Katinka M."/>
            <person name="Vacherie B."/>
            <person name="Biemont C."/>
            <person name="Skalli Z."/>
            <person name="Cattolico L."/>
            <person name="Poulain J."/>
            <person name="De Berardinis V."/>
            <person name="Cruaud C."/>
            <person name="Duprat S."/>
            <person name="Brottier P."/>
            <person name="Coutanceau J.-P."/>
            <person name="Gouzy J."/>
            <person name="Parra G."/>
            <person name="Lardier G."/>
            <person name="Chapple C."/>
            <person name="McKernan K.J."/>
            <person name="McEwan P."/>
            <person name="Bosak S."/>
            <person name="Kellis M."/>
            <person name="Volff J.-N."/>
            <person name="Guigo R."/>
            <person name="Zody M.C."/>
            <person name="Mesirov J."/>
            <person name="Lindblad-Toh K."/>
            <person name="Birren B."/>
            <person name="Nusbaum C."/>
            <person name="Kahn D."/>
            <person name="Robinson-Rechavi M."/>
            <person name="Laudet V."/>
            <person name="Schachter V."/>
            <person name="Quetier F."/>
            <person name="Saurin W."/>
            <person name="Scarpelli C."/>
            <person name="Wincker P."/>
            <person name="Lander E.S."/>
            <person name="Weissenbach J."/>
            <person name="Roest Crollius H."/>
        </authorList>
    </citation>
    <scope>NUCLEOTIDE SEQUENCE [LARGE SCALE GENOMIC DNA]</scope>
</reference>
<dbReference type="PRINTS" id="PR01629">
    <property type="entry name" value="TVDCCALPHA1"/>
</dbReference>
<keyword evidence="11 15" id="KW-0472">Membrane</keyword>
<dbReference type="Pfam" id="PF00520">
    <property type="entry name" value="Ion_trans"/>
    <property type="match status" value="3"/>
</dbReference>
<keyword evidence="10" id="KW-0406">Ion transport</keyword>
<evidence type="ECO:0000256" key="7">
    <source>
        <dbReference type="ARBA" id="ARBA00022837"/>
    </source>
</evidence>
<feature type="non-terminal residue" evidence="18">
    <location>
        <position position="1395"/>
    </location>
</feature>
<feature type="transmembrane region" description="Helical" evidence="15">
    <location>
        <begin position="1037"/>
        <end position="1055"/>
    </location>
</feature>
<reference evidence="18" key="2">
    <citation type="submission" date="2004-02" db="EMBL/GenBank/DDBJ databases">
        <authorList>
            <consortium name="Genoscope"/>
            <consortium name="Whitehead Institute Centre for Genome Research"/>
        </authorList>
    </citation>
    <scope>NUCLEOTIDE SEQUENCE</scope>
</reference>
<comment type="subcellular location">
    <subcellularLocation>
        <location evidence="1">Membrane</location>
        <topology evidence="1">Multi-pass membrane protein</topology>
    </subcellularLocation>
</comment>
<evidence type="ECO:0000256" key="9">
    <source>
        <dbReference type="ARBA" id="ARBA00022989"/>
    </source>
</evidence>
<dbReference type="EMBL" id="CAAE01011624">
    <property type="protein sequence ID" value="CAF93959.1"/>
    <property type="molecule type" value="Genomic_DNA"/>
</dbReference>
<feature type="transmembrane region" description="Helical" evidence="15">
    <location>
        <begin position="705"/>
        <end position="726"/>
    </location>
</feature>
<dbReference type="GO" id="GO:0008331">
    <property type="term" value="F:high voltage-gated calcium channel activity"/>
    <property type="evidence" value="ECO:0007669"/>
    <property type="project" value="TreeGrafter"/>
</dbReference>
<sequence length="1395" mass="157833">WFERVSILAILLNCVTLGMFQPCDHTPFLLQALDDGIFVFFAGEMLVKMVALGVIGQNGYLGDTWNRLDFFIVIVGMLEYSLDGHNVSLSAIRTVRVLRPLRAINRVPSMRILVTLLLDTLPMLGNVLALCFFVFFIFGIVGVQLWAGLLRNRCFMGEDVKMRYNISFLSGYYRPDGTDDHPFICSTERENGMLRCSDVPRRRIAGTSCFLGADEARPETAPRANESVPCVNWYQFYNECRAGEINPHKGAINFDNIGYAWIAIFQVITLEGWVDIMYYVMDAHSFYNFIYFIFLIIVGSFFMINLCLVVIATQFSETKQREHALMKSEQRARQLHQSASTLASDSQPGSCYEEIIRYLAHLSRKAWRRMYRLYAQIRPFFRCVSVCHKDRASGDARGGGEMNGLAHRHSGHAPNDLSHLHQLYHHHHQHHHQHQLSEPGPAVSSGGNGLNYPFISPLFSHMDSKGWEQKKLAASKVPQPEVERVDLNNLGSFTSFRLSFSKKWSVTVRSPTQPNNLFLSSIYTWISQACAASDTMEASFILLLAENTLNMHSVPFVSASHFSFVRAGGSSVLPLLSEIPVESSVCPYCIYNHQLGDSENANEQPQDQHRGYTNSCRPGSPGHSGSQCHFSSPRHGDTQPPEAKRRLYGRCWAGLRIKLDLIVSSRYFNRGIMIAILINTLSMGIEYHEQPQELTDILEISNMVFTSLFSLEMLLKLLALGLFGYIKNPYNGFDSVIVIIRSLTQEDWNSVLYNGMASTTPLAALYFVALMTFGNYVLFNLLVAILVEGFQAEGDANKSEGDDERQSFSFEEEEKLRELYAAELKIQAMMLTPNGLLNPKASMPHSPAVPLPVITHTAATPTINTSQSRRASAASMDVCSIEQRSPLSSQSLWDSGPESRRSSWTSTSRAPSLHRRSQSGEMESLLSDTHSGSYPSSREHSLDQQEYLQVPVLHLPECNGTTFHLPEQCCEDAPLTAHYHSDPEDDEAEESLCKKLKRLLEPYEPQWCLEHEDWSLYLFAPHNKFRLWCQRVIGHKMFDHVILLFIFLNCITIALERPDIQPNSMVVAMGLYFGHRVYLQSSWNILDGLLVFVSLVDILVSVASAGGNRIFGILRVLRLLRTLRPLRVISRAPGLKLVVETLITSLRPIGNIVLICCAFFIVFGILGVQLFKGKFYYCDGLDVSNITNKTQCLEAGYRWKRRKYNFDNLGQALMSLFVLSCKDGWVSIMYDGLDAVGVDQQPKRNHDPWMLLFFISFLLIVSFFVLNMFVGVVEKPYYADYAPWRRSIHTMCTSNYLDLFITIIIFKNLLTMSMEHYNQPKLLKMATGMRALLDTVIQALPQQLHDGLCFFFNLFQSVRTLTHARVLVATLPLTTLAWHSSPSSESPRETTGMGL</sequence>
<feature type="domain" description="Ion transport" evidence="17">
    <location>
        <begin position="665"/>
        <end position="740"/>
    </location>
</feature>
<evidence type="ECO:0000256" key="13">
    <source>
        <dbReference type="ARBA" id="ARBA00023303"/>
    </source>
</evidence>
<dbReference type="KEGG" id="tng:GSTEN00009841G001"/>
<dbReference type="InterPro" id="IPR005445">
    <property type="entry name" value="VDCC_T_a1"/>
</dbReference>
<keyword evidence="7" id="KW-0106">Calcium</keyword>
<dbReference type="GO" id="GO:0098703">
    <property type="term" value="P:calcium ion import across plasma membrane"/>
    <property type="evidence" value="ECO:0007669"/>
    <property type="project" value="TreeGrafter"/>
</dbReference>
<dbReference type="InterPro" id="IPR050599">
    <property type="entry name" value="VDCC_alpha-1_subunit"/>
</dbReference>
<feature type="compositionally biased region" description="Polar residues" evidence="14">
    <location>
        <begin position="599"/>
        <end position="630"/>
    </location>
</feature>
<dbReference type="GO" id="GO:0005891">
    <property type="term" value="C:voltage-gated calcium channel complex"/>
    <property type="evidence" value="ECO:0007669"/>
    <property type="project" value="InterPro"/>
</dbReference>
<feature type="transmembrane region" description="Helical" evidence="15">
    <location>
        <begin position="1293"/>
        <end position="1310"/>
    </location>
</feature>
<dbReference type="InterPro" id="IPR005821">
    <property type="entry name" value="Ion_trans_dom"/>
</dbReference>
<evidence type="ECO:0000256" key="8">
    <source>
        <dbReference type="ARBA" id="ARBA00022882"/>
    </source>
</evidence>
<evidence type="ECO:0000256" key="2">
    <source>
        <dbReference type="ARBA" id="ARBA00022448"/>
    </source>
</evidence>
<dbReference type="Gene3D" id="1.20.120.350">
    <property type="entry name" value="Voltage-gated potassium channels. Chain C"/>
    <property type="match status" value="3"/>
</dbReference>
<keyword evidence="3" id="KW-0109">Calcium transport</keyword>
<organism evidence="18">
    <name type="scientific">Tetraodon nigroviridis</name>
    <name type="common">Spotted green pufferfish</name>
    <name type="synonym">Chelonodon nigroviridis</name>
    <dbReference type="NCBI Taxonomy" id="99883"/>
    <lineage>
        <taxon>Eukaryota</taxon>
        <taxon>Metazoa</taxon>
        <taxon>Chordata</taxon>
        <taxon>Craniata</taxon>
        <taxon>Vertebrata</taxon>
        <taxon>Euteleostomi</taxon>
        <taxon>Actinopterygii</taxon>
        <taxon>Neopterygii</taxon>
        <taxon>Teleostei</taxon>
        <taxon>Neoteleostei</taxon>
        <taxon>Acanthomorphata</taxon>
        <taxon>Eupercaria</taxon>
        <taxon>Tetraodontiformes</taxon>
        <taxon>Tetradontoidea</taxon>
        <taxon>Tetraodontidae</taxon>
        <taxon>Tetraodon</taxon>
    </lineage>
</organism>
<feature type="transmembrane region" description="Helical" evidence="15">
    <location>
        <begin position="1152"/>
        <end position="1171"/>
    </location>
</feature>
<keyword evidence="5 15" id="KW-0812">Transmembrane</keyword>
<feature type="transmembrane region" description="Helical" evidence="15">
    <location>
        <begin position="123"/>
        <end position="147"/>
    </location>
</feature>
<keyword evidence="8" id="KW-0851">Voltage-gated channel</keyword>
<evidence type="ECO:0000256" key="1">
    <source>
        <dbReference type="ARBA" id="ARBA00004141"/>
    </source>
</evidence>
<evidence type="ECO:0000256" key="11">
    <source>
        <dbReference type="ARBA" id="ARBA00023136"/>
    </source>
</evidence>
<dbReference type="PANTHER" id="PTHR45628:SF37">
    <property type="entry name" value="VOLTAGE-DEPENDENT T-TYPE CALCIUM CHANNEL SUBUNIT ALPHA-1H"/>
    <property type="match status" value="1"/>
</dbReference>
<keyword evidence="9 15" id="KW-1133">Transmembrane helix</keyword>
<evidence type="ECO:0000256" key="16">
    <source>
        <dbReference type="SAM" id="SignalP"/>
    </source>
</evidence>
<feature type="compositionally biased region" description="Polar residues" evidence="14">
    <location>
        <begin position="926"/>
        <end position="936"/>
    </location>
</feature>
<gene>
    <name evidence="18" type="ORF">GSTENG00009841001</name>
</gene>
<feature type="region of interest" description="Disordered" evidence="14">
    <location>
        <begin position="886"/>
        <end position="941"/>
    </location>
</feature>
<protein>
    <submittedName>
        <fullName evidence="18">(spotted green pufferfish) hypothetical protein</fullName>
    </submittedName>
</protein>
<feature type="region of interest" description="Disordered" evidence="14">
    <location>
        <begin position="599"/>
        <end position="642"/>
    </location>
</feature>
<feature type="region of interest" description="Disordered" evidence="14">
    <location>
        <begin position="393"/>
        <end position="444"/>
    </location>
</feature>
<feature type="domain" description="Ion transport" evidence="17">
    <location>
        <begin position="1"/>
        <end position="322"/>
    </location>
</feature>
<evidence type="ECO:0000256" key="3">
    <source>
        <dbReference type="ARBA" id="ARBA00022568"/>
    </source>
</evidence>
<evidence type="ECO:0000256" key="14">
    <source>
        <dbReference type="SAM" id="MobiDB-lite"/>
    </source>
</evidence>
<dbReference type="FunFam" id="1.10.287.70:FF:000018">
    <property type="entry name" value="Voltage-dependent T-type calcium channel subunit alpha"/>
    <property type="match status" value="1"/>
</dbReference>
<dbReference type="SUPFAM" id="SSF81324">
    <property type="entry name" value="Voltage-gated potassium channels"/>
    <property type="match status" value="3"/>
</dbReference>
<feature type="transmembrane region" description="Helical" evidence="15">
    <location>
        <begin position="259"/>
        <end position="280"/>
    </location>
</feature>
<keyword evidence="2" id="KW-0813">Transport</keyword>
<evidence type="ECO:0000256" key="15">
    <source>
        <dbReference type="SAM" id="Phobius"/>
    </source>
</evidence>
<dbReference type="Gene3D" id="1.10.287.70">
    <property type="match status" value="2"/>
</dbReference>
<evidence type="ECO:0000259" key="17">
    <source>
        <dbReference type="Pfam" id="PF00520"/>
    </source>
</evidence>
<feature type="transmembrane region" description="Helical" evidence="15">
    <location>
        <begin position="1085"/>
        <end position="1107"/>
    </location>
</feature>
<evidence type="ECO:0000256" key="4">
    <source>
        <dbReference type="ARBA" id="ARBA00022673"/>
    </source>
</evidence>
<proteinExistence type="predicted"/>
<keyword evidence="12" id="KW-0325">Glycoprotein</keyword>
<evidence type="ECO:0000256" key="5">
    <source>
        <dbReference type="ARBA" id="ARBA00022692"/>
    </source>
</evidence>
<dbReference type="OrthoDB" id="416585at2759"/>
<dbReference type="FunFam" id="1.20.120.350:FF:000009">
    <property type="entry name" value="Voltage-dependent T-type calcium channel subunit alpha"/>
    <property type="match status" value="1"/>
</dbReference>
<feature type="compositionally biased region" description="Basic residues" evidence="14">
    <location>
        <begin position="422"/>
        <end position="434"/>
    </location>
</feature>
<feature type="transmembrane region" description="Helical" evidence="15">
    <location>
        <begin position="1249"/>
        <end position="1273"/>
    </location>
</feature>
<name>Q4SZH3_TETNG</name>
<evidence type="ECO:0000313" key="18">
    <source>
        <dbReference type="EMBL" id="CAF93959.1"/>
    </source>
</evidence>
<keyword evidence="16" id="KW-0732">Signal</keyword>
<feature type="signal peptide" evidence="16">
    <location>
        <begin position="1"/>
        <end position="20"/>
    </location>
</feature>
<evidence type="ECO:0000256" key="12">
    <source>
        <dbReference type="ARBA" id="ARBA00023180"/>
    </source>
</evidence>
<dbReference type="PANTHER" id="PTHR45628">
    <property type="entry name" value="VOLTAGE-DEPENDENT CALCIUM CHANNEL TYPE A SUBUNIT ALPHA-1"/>
    <property type="match status" value="1"/>
</dbReference>
<feature type="transmembrane region" description="Helical" evidence="15">
    <location>
        <begin position="763"/>
        <end position="787"/>
    </location>
</feature>
<feature type="transmembrane region" description="Helical" evidence="15">
    <location>
        <begin position="286"/>
        <end position="311"/>
    </location>
</feature>
<feature type="domain" description="Ion transport" evidence="17">
    <location>
        <begin position="1035"/>
        <end position="1273"/>
    </location>
</feature>
<evidence type="ECO:0000256" key="10">
    <source>
        <dbReference type="ARBA" id="ARBA00023065"/>
    </source>
</evidence>
<dbReference type="InterPro" id="IPR027359">
    <property type="entry name" value="Volt_channel_dom_sf"/>
</dbReference>
<accession>Q4SZH3</accession>
<dbReference type="FunFam" id="1.20.120.350:FF:000142">
    <property type="match status" value="1"/>
</dbReference>
<keyword evidence="4" id="KW-0107">Calcium channel</keyword>
<feature type="chain" id="PRO_5004243639" evidence="16">
    <location>
        <begin position="21"/>
        <end position="1395"/>
    </location>
</feature>
<comment type="caution">
    <text evidence="18">The sequence shown here is derived from an EMBL/GenBank/DDBJ whole genome shotgun (WGS) entry which is preliminary data.</text>
</comment>
<keyword evidence="6" id="KW-0677">Repeat</keyword>